<dbReference type="RefSeq" id="XP_025721147.1">
    <property type="nucleotide sequence ID" value="XM_025865362.1"/>
</dbReference>
<dbReference type="CTD" id="128308"/>
<dbReference type="InterPro" id="IPR018615">
    <property type="entry name" value="Ribosomal_mL55"/>
</dbReference>
<accession>A0A3Q7NHY3</accession>
<dbReference type="GO" id="GO:0006412">
    <property type="term" value="P:translation"/>
    <property type="evidence" value="ECO:0007669"/>
    <property type="project" value="TreeGrafter"/>
</dbReference>
<evidence type="ECO:0000313" key="1">
    <source>
        <dbReference type="Proteomes" id="UP000286641"/>
    </source>
</evidence>
<dbReference type="PANTHER" id="PTHR34095">
    <property type="entry name" value="39S RIBOSOMAL PROTEIN L55, MITOCHONDRIAL"/>
    <property type="match status" value="1"/>
</dbReference>
<proteinExistence type="predicted"/>
<dbReference type="InterPro" id="IPR044884">
    <property type="entry name" value="Ribosomal_mL55_sf"/>
</dbReference>
<dbReference type="Gene3D" id="6.20.130.20">
    <property type="entry name" value="Mitochondrial ribosomal protein L55"/>
    <property type="match status" value="1"/>
</dbReference>
<dbReference type="Pfam" id="PF09776">
    <property type="entry name" value="Mitoc_L55"/>
    <property type="match status" value="1"/>
</dbReference>
<dbReference type="RefSeq" id="XP_025721148.1">
    <property type="nucleotide sequence ID" value="XM_025865363.1"/>
</dbReference>
<dbReference type="GO" id="GO:0005762">
    <property type="term" value="C:mitochondrial large ribosomal subunit"/>
    <property type="evidence" value="ECO:0007669"/>
    <property type="project" value="InterPro"/>
</dbReference>
<evidence type="ECO:0000313" key="3">
    <source>
        <dbReference type="RefSeq" id="XP_025721148.1"/>
    </source>
</evidence>
<dbReference type="GO" id="GO:0003735">
    <property type="term" value="F:structural constituent of ribosome"/>
    <property type="evidence" value="ECO:0007669"/>
    <property type="project" value="InterPro"/>
</dbReference>
<reference evidence="3" key="2">
    <citation type="submission" date="2025-04" db="UniProtKB">
        <authorList>
            <consortium name="RefSeq"/>
        </authorList>
    </citation>
    <scope>IDENTIFICATION</scope>
    <source>
        <tissue evidence="3">Blood</tissue>
    </source>
</reference>
<dbReference type="GeneID" id="112818151"/>
<keyword evidence="2 3" id="KW-0689">Ribosomal protein</keyword>
<dbReference type="AlphaFoldDB" id="A0A3Q7NHY3"/>
<keyword evidence="1" id="KW-1185">Reference proteome</keyword>
<keyword evidence="2 3" id="KW-0687">Ribonucleoprotein</keyword>
<name>A0A3Q7NHY3_CALUR</name>
<sequence length="126" mass="15035">MATMGRLLGLLRQHVLTGSALARRGLHTSSRQADSSRASLTRVHRQTYARLYPVLLVKQDGSTVHIRYREPRRMLEMPVDLDTLSLEERRTRLRKRETQLRKKKEEKPELSDDFDEERYKRFWTKK</sequence>
<gene>
    <name evidence="2 3" type="primary">MRPL55</name>
</gene>
<evidence type="ECO:0000313" key="2">
    <source>
        <dbReference type="RefSeq" id="XP_025721147.1"/>
    </source>
</evidence>
<protein>
    <submittedName>
        <fullName evidence="2 3">39S ribosomal protein L55, mitochondrial</fullName>
    </submittedName>
</protein>
<reference key="1">
    <citation type="submission" date="2019-01" db="UniProtKB">
        <authorList>
            <consortium name="RefSeq"/>
        </authorList>
    </citation>
    <scope>IDENTIFICATION</scope>
    <source>
        <tissue evidence="2">Blood</tissue>
    </source>
</reference>
<dbReference type="Proteomes" id="UP000286641">
    <property type="component" value="Unplaced"/>
</dbReference>
<organism evidence="1 3">
    <name type="scientific">Callorhinus ursinus</name>
    <name type="common">Northern fur seal</name>
    <dbReference type="NCBI Taxonomy" id="34884"/>
    <lineage>
        <taxon>Eukaryota</taxon>
        <taxon>Metazoa</taxon>
        <taxon>Chordata</taxon>
        <taxon>Craniata</taxon>
        <taxon>Vertebrata</taxon>
        <taxon>Euteleostomi</taxon>
        <taxon>Mammalia</taxon>
        <taxon>Eutheria</taxon>
        <taxon>Laurasiatheria</taxon>
        <taxon>Carnivora</taxon>
        <taxon>Caniformia</taxon>
        <taxon>Pinnipedia</taxon>
        <taxon>Otariidae</taxon>
        <taxon>Callorhinus</taxon>
    </lineage>
</organism>
<dbReference type="PANTHER" id="PTHR34095:SF1">
    <property type="entry name" value="LARGE RIBOSOMAL SUBUNIT PROTEIN ML55"/>
    <property type="match status" value="1"/>
</dbReference>